<dbReference type="InterPro" id="IPR038550">
    <property type="entry name" value="GPCR_3_9-Cys_sf"/>
</dbReference>
<evidence type="ECO:0000256" key="7">
    <source>
        <dbReference type="ARBA" id="ARBA00023040"/>
    </source>
</evidence>
<feature type="transmembrane region" description="Helical" evidence="12">
    <location>
        <begin position="462"/>
        <end position="487"/>
    </location>
</feature>
<keyword evidence="7" id="KW-0297">G-protein coupled receptor</keyword>
<dbReference type="FunFam" id="2.10.50.30:FF:000002">
    <property type="entry name" value="Vomeronasal 2 receptor, h1"/>
    <property type="match status" value="1"/>
</dbReference>
<dbReference type="GO" id="GO:0005886">
    <property type="term" value="C:plasma membrane"/>
    <property type="evidence" value="ECO:0007669"/>
    <property type="project" value="UniProtKB-SubCell"/>
</dbReference>
<dbReference type="SUPFAM" id="SSF53822">
    <property type="entry name" value="Periplasmic binding protein-like I"/>
    <property type="match status" value="2"/>
</dbReference>
<evidence type="ECO:0000256" key="2">
    <source>
        <dbReference type="ARBA" id="ARBA00007242"/>
    </source>
</evidence>
<dbReference type="RefSeq" id="XP_054850113.1">
    <property type="nucleotide sequence ID" value="XM_054994138.1"/>
</dbReference>
<feature type="transmembrane region" description="Helical" evidence="12">
    <location>
        <begin position="503"/>
        <end position="524"/>
    </location>
</feature>
<evidence type="ECO:0000256" key="9">
    <source>
        <dbReference type="ARBA" id="ARBA00023170"/>
    </source>
</evidence>
<keyword evidence="4 12" id="KW-0812">Transmembrane</keyword>
<dbReference type="InterPro" id="IPR000068">
    <property type="entry name" value="GPCR_3_Ca_sens_rcpt-rel"/>
</dbReference>
<feature type="transmembrane region" description="Helical" evidence="12">
    <location>
        <begin position="392"/>
        <end position="415"/>
    </location>
</feature>
<dbReference type="PANTHER" id="PTHR24061">
    <property type="entry name" value="CALCIUM-SENSING RECEPTOR-RELATED"/>
    <property type="match status" value="1"/>
</dbReference>
<dbReference type="InterPro" id="IPR028082">
    <property type="entry name" value="Peripla_BP_I"/>
</dbReference>
<dbReference type="PROSITE" id="PS50259">
    <property type="entry name" value="G_PROTEIN_RECEP_F3_4"/>
    <property type="match status" value="1"/>
</dbReference>
<feature type="transmembrane region" description="Helical" evidence="12">
    <location>
        <begin position="551"/>
        <end position="574"/>
    </location>
</feature>
<feature type="transmembrane region" description="Helical" evidence="12">
    <location>
        <begin position="586"/>
        <end position="606"/>
    </location>
</feature>
<accession>A0AA97LBY6</accession>
<evidence type="ECO:0000256" key="11">
    <source>
        <dbReference type="ARBA" id="ARBA00023224"/>
    </source>
</evidence>
<feature type="transmembrane region" description="Helical" evidence="12">
    <location>
        <begin position="612"/>
        <end position="634"/>
    </location>
</feature>
<keyword evidence="6 12" id="KW-1133">Transmembrane helix</keyword>
<keyword evidence="5" id="KW-0732">Signal</keyword>
<evidence type="ECO:0000256" key="5">
    <source>
        <dbReference type="ARBA" id="ARBA00022729"/>
    </source>
</evidence>
<feature type="transmembrane region" description="Helical" evidence="12">
    <location>
        <begin position="427"/>
        <end position="450"/>
    </location>
</feature>
<dbReference type="GO" id="GO:0004930">
    <property type="term" value="F:G protein-coupled receptor activity"/>
    <property type="evidence" value="ECO:0007669"/>
    <property type="project" value="UniProtKB-KW"/>
</dbReference>
<dbReference type="GeneID" id="129339559"/>
<evidence type="ECO:0000313" key="14">
    <source>
        <dbReference type="Proteomes" id="UP001190640"/>
    </source>
</evidence>
<sequence>MLMNYKIPHLNYGSFDRALSDKIQFPSLYRLVPNENVQYVGIVQLLKHFGWTPVLKNYQHVLAFVFATDKINKNSKMLPNTTLQSEIYDNSFEPTTTSRNILDLLFTQPRKVPNYNCIRKEKALATIGGLASTNSIQMANILNIFKIPQLSYGSFDPLLSDQMQFPSFYRMVPNENAQYVGIVHLLKHFRWTWIGLFVSDNESGEMFLRNLSPLLTQDSICTAFVEKTPILALSTGEESLHSFLKNIRFNNSAGEEISFDENGELAARCDIINWVTFPNQSIRRVQVGWVDIWAPAGEEFFIDKDIIVWNEKLQQTPPQSTCVKSCQPGYRKTVQQGEQICCYDCSLCPERMISIQRDAEHCDNCPEDQHPNKNQNECVPKAMTYLSYREPLGMVLASFAAFFFISTGVVMRTFIQNRNTPIVRANNWSITCILLSSLLICFLCSLLFIGQPGIVTCLVRQTIFGIIFSIAVSSVLAKTITVVVAFMATQPGNRMRKWVGKKLAVLVIILCLLIQTAICTVWLATSPPFPEFDTHSQSGEIIIQCNEGSEIMFYLVLGYMGSLAIISFTVAFLARKLPDSFNEAKLITFSMLVFCSVWVSFVPTYLSTKGKYMVAVEVFSILASSAGLLGCIFLPKYYIMILRPELNSREQLVGKKKYHT</sequence>
<keyword evidence="10" id="KW-0325">Glycoprotein</keyword>
<dbReference type="AlphaFoldDB" id="A0AA97LBY6"/>
<dbReference type="PANTHER" id="PTHR24061:SF599">
    <property type="entry name" value="G-PROTEIN COUPLED RECEPTORS FAMILY 3 PROFILE DOMAIN-CONTAINING PROTEIN"/>
    <property type="match status" value="1"/>
</dbReference>
<keyword evidence="14" id="KW-1185">Reference proteome</keyword>
<feature type="domain" description="G-protein coupled receptors family 3 profile" evidence="13">
    <location>
        <begin position="392"/>
        <end position="656"/>
    </location>
</feature>
<organism evidence="14 15">
    <name type="scientific">Eublepharis macularius</name>
    <name type="common">Leopard gecko</name>
    <name type="synonym">Cyrtodactylus macularius</name>
    <dbReference type="NCBI Taxonomy" id="481883"/>
    <lineage>
        <taxon>Eukaryota</taxon>
        <taxon>Metazoa</taxon>
        <taxon>Chordata</taxon>
        <taxon>Craniata</taxon>
        <taxon>Vertebrata</taxon>
        <taxon>Euteleostomi</taxon>
        <taxon>Lepidosauria</taxon>
        <taxon>Squamata</taxon>
        <taxon>Bifurcata</taxon>
        <taxon>Gekkota</taxon>
        <taxon>Eublepharidae</taxon>
        <taxon>Eublepharinae</taxon>
        <taxon>Eublepharis</taxon>
    </lineage>
</organism>
<dbReference type="Pfam" id="PF01094">
    <property type="entry name" value="ANF_receptor"/>
    <property type="match status" value="2"/>
</dbReference>
<dbReference type="InterPro" id="IPR000337">
    <property type="entry name" value="GPCR_3"/>
</dbReference>
<dbReference type="InterPro" id="IPR011500">
    <property type="entry name" value="GPCR_3_9-Cys_dom"/>
</dbReference>
<comment type="similarity">
    <text evidence="2">Belongs to the G-protein coupled receptor 3 family.</text>
</comment>
<dbReference type="PRINTS" id="PR00248">
    <property type="entry name" value="GPCRMGR"/>
</dbReference>
<evidence type="ECO:0000256" key="12">
    <source>
        <dbReference type="SAM" id="Phobius"/>
    </source>
</evidence>
<dbReference type="Proteomes" id="UP001190640">
    <property type="component" value="Chromosome 12"/>
</dbReference>
<evidence type="ECO:0000256" key="4">
    <source>
        <dbReference type="ARBA" id="ARBA00022692"/>
    </source>
</evidence>
<comment type="subcellular location">
    <subcellularLocation>
        <location evidence="1">Cell membrane</location>
        <topology evidence="1">Multi-pass membrane protein</topology>
    </subcellularLocation>
</comment>
<name>A0AA97LBY6_EUBMA</name>
<dbReference type="Gene3D" id="3.40.50.2300">
    <property type="match status" value="5"/>
</dbReference>
<dbReference type="InterPro" id="IPR017979">
    <property type="entry name" value="GPCR_3_CS"/>
</dbReference>
<dbReference type="Gene3D" id="2.10.50.30">
    <property type="entry name" value="GPCR, family 3, nine cysteines domain"/>
    <property type="match status" value="1"/>
</dbReference>
<keyword evidence="8 12" id="KW-0472">Membrane</keyword>
<keyword evidence="9" id="KW-0675">Receptor</keyword>
<evidence type="ECO:0000259" key="13">
    <source>
        <dbReference type="PROSITE" id="PS50259"/>
    </source>
</evidence>
<dbReference type="PROSITE" id="PS00981">
    <property type="entry name" value="G_PROTEIN_RECEP_F3_3"/>
    <property type="match status" value="1"/>
</dbReference>
<dbReference type="Pfam" id="PF07562">
    <property type="entry name" value="NCD3G"/>
    <property type="match status" value="1"/>
</dbReference>
<evidence type="ECO:0000256" key="6">
    <source>
        <dbReference type="ARBA" id="ARBA00022989"/>
    </source>
</evidence>
<dbReference type="InterPro" id="IPR017978">
    <property type="entry name" value="GPCR_3_C"/>
</dbReference>
<dbReference type="Pfam" id="PF00003">
    <property type="entry name" value="7tm_3"/>
    <property type="match status" value="1"/>
</dbReference>
<evidence type="ECO:0000256" key="8">
    <source>
        <dbReference type="ARBA" id="ARBA00023136"/>
    </source>
</evidence>
<keyword evidence="11" id="KW-0807">Transducer</keyword>
<keyword evidence="3" id="KW-1003">Cell membrane</keyword>
<evidence type="ECO:0000256" key="3">
    <source>
        <dbReference type="ARBA" id="ARBA00022475"/>
    </source>
</evidence>
<evidence type="ECO:0000256" key="1">
    <source>
        <dbReference type="ARBA" id="ARBA00004651"/>
    </source>
</evidence>
<proteinExistence type="inferred from homology"/>
<gene>
    <name evidence="15" type="primary">LOC129339559</name>
</gene>
<dbReference type="KEGG" id="emc:129339559"/>
<reference evidence="15" key="1">
    <citation type="submission" date="2025-08" db="UniProtKB">
        <authorList>
            <consortium name="RefSeq"/>
        </authorList>
    </citation>
    <scope>IDENTIFICATION</scope>
    <source>
        <tissue evidence="15">Blood</tissue>
    </source>
</reference>
<dbReference type="InterPro" id="IPR001828">
    <property type="entry name" value="ANF_lig-bd_rcpt"/>
</dbReference>
<dbReference type="CDD" id="cd15283">
    <property type="entry name" value="7tmC_V2R_pheromone"/>
    <property type="match status" value="1"/>
</dbReference>
<evidence type="ECO:0000313" key="15">
    <source>
        <dbReference type="RefSeq" id="XP_054850113.1"/>
    </source>
</evidence>
<evidence type="ECO:0000256" key="10">
    <source>
        <dbReference type="ARBA" id="ARBA00023180"/>
    </source>
</evidence>
<protein>
    <submittedName>
        <fullName evidence="15">Vomeronasal type-2 receptor 26-like</fullName>
    </submittedName>
</protein>